<organismHost>
    <name type="scientific">Lepidoptera</name>
    <name type="common">moths &amp; butterflies</name>
    <dbReference type="NCBI Taxonomy" id="7088"/>
</organismHost>
<keyword evidence="1" id="KW-0479">Metal-binding</keyword>
<dbReference type="PROSITE" id="PS50089">
    <property type="entry name" value="ZF_RING_2"/>
    <property type="match status" value="1"/>
</dbReference>
<evidence type="ECO:0000259" key="3">
    <source>
        <dbReference type="PROSITE" id="PS50089"/>
    </source>
</evidence>
<protein>
    <submittedName>
        <fullName evidence="4">Putative transcriptional regulator</fullName>
    </submittedName>
</protein>
<dbReference type="SMART" id="SM00184">
    <property type="entry name" value="RING"/>
    <property type="match status" value="1"/>
</dbReference>
<keyword evidence="1" id="KW-0862">Zinc</keyword>
<feature type="domain" description="RING-type" evidence="3">
    <location>
        <begin position="8"/>
        <end position="61"/>
    </location>
</feature>
<proteinExistence type="predicted"/>
<dbReference type="GO" id="GO:0008270">
    <property type="term" value="F:zinc ion binding"/>
    <property type="evidence" value="ECO:0007669"/>
    <property type="project" value="UniProtKB-KW"/>
</dbReference>
<name>A0A1B1MQX1_NPVLD</name>
<accession>A0A1B1MQX1</accession>
<organism evidence="4">
    <name type="scientific">Lymantria dispar multicapsid nuclear polyhedrosis virus</name>
    <name type="common">LdMNPV</name>
    <dbReference type="NCBI Taxonomy" id="10449"/>
    <lineage>
        <taxon>Viruses</taxon>
        <taxon>Viruses incertae sedis</taxon>
        <taxon>Naldaviricetes</taxon>
        <taxon>Lefavirales</taxon>
        <taxon>Baculoviridae</taxon>
        <taxon>Alphabaculovirus</taxon>
        <taxon>Alphabaculovirus lydisparis</taxon>
    </lineage>
</organism>
<evidence type="ECO:0000256" key="2">
    <source>
        <dbReference type="SAM" id="Coils"/>
    </source>
</evidence>
<dbReference type="EMBL" id="KU377538">
    <property type="protein sequence ID" value="ANS70978.1"/>
    <property type="molecule type" value="Genomic_DNA"/>
</dbReference>
<feature type="coiled-coil region" evidence="2">
    <location>
        <begin position="159"/>
        <end position="228"/>
    </location>
</feature>
<reference evidence="4" key="1">
    <citation type="journal article" date="2016" name="J. Invertebr. Pathol.">
        <title>An alphabaculovirus isolated from dead Lymantria dispar larvae shows high genetic similarity to baculovirus previously isolated from Lymantria monacha - An example of adaptation to a new host.</title>
        <authorList>
            <person name="Rabalski L."/>
            <person name="Krejmer-Rabalska M."/>
            <person name="Skrzecz I."/>
            <person name="Wasag B."/>
            <person name="Szewczyk B."/>
        </authorList>
    </citation>
    <scope>NUCLEOTIDE SEQUENCE</scope>
    <source>
        <strain evidence="4">BNP</strain>
    </source>
</reference>
<keyword evidence="1" id="KW-0863">Zinc-finger</keyword>
<evidence type="ECO:0000256" key="1">
    <source>
        <dbReference type="PROSITE-ProRule" id="PRU00175"/>
    </source>
</evidence>
<keyword evidence="2" id="KW-0175">Coiled coil</keyword>
<evidence type="ECO:0000313" key="4">
    <source>
        <dbReference type="EMBL" id="ANS70978.1"/>
    </source>
</evidence>
<dbReference type="InterPro" id="IPR001841">
    <property type="entry name" value="Znf_RING"/>
</dbReference>
<sequence length="248" mass="28588">MDPIALYCAVCRDRSKIGRDVFSHEMQFLPLVKLLPCEHELCAKCTASMKVHNKIFCPYCNKCCVRVRLYCLHAKNIVSLDAYVDKIVKWNTGVLNDIDAVVQCLFKQSVFAASEPPTLLWHFNGRPQSDSALLNIVATENQLKLSDKTKKINALTFANNRLSVRIEELERITKDLSDNVAMKQEQLERCSKSIKSRDDTIQRRNKLVAGLNSKIAMLEERLRSRNNEPRLQARFRRNCRPPYAYLKN</sequence>